<evidence type="ECO:0000313" key="2">
    <source>
        <dbReference type="Proteomes" id="UP001165960"/>
    </source>
</evidence>
<comment type="caution">
    <text evidence="1">The sequence shown here is derived from an EMBL/GenBank/DDBJ whole genome shotgun (WGS) entry which is preliminary data.</text>
</comment>
<keyword evidence="2" id="KW-1185">Reference proteome</keyword>
<dbReference type="Proteomes" id="UP001165960">
    <property type="component" value="Unassembled WGS sequence"/>
</dbReference>
<name>A0ACC2TDZ4_9FUNG</name>
<sequence length="155" mass="17680">MAYKVRWKPVKTLWALTIWVSERMVQPWMYGKVASVRVLTNVAGNQWDGAEDSPYDPTIEFNLVKCLKSLSDDAMFISYYKPSIAFDDFGKQGRATTQKERKKIKKGNFHCHILGGLLNSWDGSNSKHWVFLSHQMEGSSTALEAIQQRGHQALV</sequence>
<dbReference type="EMBL" id="QTSX02002966">
    <property type="protein sequence ID" value="KAJ9072768.1"/>
    <property type="molecule type" value="Genomic_DNA"/>
</dbReference>
<evidence type="ECO:0000313" key="1">
    <source>
        <dbReference type="EMBL" id="KAJ9072768.1"/>
    </source>
</evidence>
<protein>
    <submittedName>
        <fullName evidence="1">Uncharacterized protein</fullName>
    </submittedName>
</protein>
<gene>
    <name evidence="1" type="ORF">DSO57_1023802</name>
</gene>
<organism evidence="1 2">
    <name type="scientific">Entomophthora muscae</name>
    <dbReference type="NCBI Taxonomy" id="34485"/>
    <lineage>
        <taxon>Eukaryota</taxon>
        <taxon>Fungi</taxon>
        <taxon>Fungi incertae sedis</taxon>
        <taxon>Zoopagomycota</taxon>
        <taxon>Entomophthoromycotina</taxon>
        <taxon>Entomophthoromycetes</taxon>
        <taxon>Entomophthorales</taxon>
        <taxon>Entomophthoraceae</taxon>
        <taxon>Entomophthora</taxon>
    </lineage>
</organism>
<proteinExistence type="predicted"/>
<accession>A0ACC2TDZ4</accession>
<reference evidence="1" key="1">
    <citation type="submission" date="2022-04" db="EMBL/GenBank/DDBJ databases">
        <title>Genome of the entomopathogenic fungus Entomophthora muscae.</title>
        <authorList>
            <person name="Elya C."/>
            <person name="Lovett B.R."/>
            <person name="Lee E."/>
            <person name="Macias A.M."/>
            <person name="Hajek A.E."/>
            <person name="De Bivort B.L."/>
            <person name="Kasson M.T."/>
            <person name="De Fine Licht H.H."/>
            <person name="Stajich J.E."/>
        </authorList>
    </citation>
    <scope>NUCLEOTIDE SEQUENCE</scope>
    <source>
        <strain evidence="1">Berkeley</strain>
    </source>
</reference>